<feature type="region of interest" description="Disordered" evidence="1">
    <location>
        <begin position="1"/>
        <end position="39"/>
    </location>
</feature>
<dbReference type="EMBL" id="QNRX01000008">
    <property type="protein sequence ID" value="RBP64422.1"/>
    <property type="molecule type" value="Genomic_DNA"/>
</dbReference>
<gene>
    <name evidence="3" type="ORF">DES36_10837</name>
</gene>
<sequence length="106" mass="12124">MVHNHDHSHEHGHTHSHEHSHSHDHSHGHSHDHTHSHESVDADFKKLKILLSHWVDHNEDHAKDFSEWSQKAIAIGKEETGKAIGEAVECIKKANEFLAIAKEKIE</sequence>
<proteinExistence type="predicted"/>
<keyword evidence="4" id="KW-1185">Reference proteome</keyword>
<evidence type="ECO:0000313" key="4">
    <source>
        <dbReference type="Proteomes" id="UP000253490"/>
    </source>
</evidence>
<dbReference type="InterPro" id="IPR058493">
    <property type="entry name" value="DUF8180"/>
</dbReference>
<evidence type="ECO:0000313" key="3">
    <source>
        <dbReference type="EMBL" id="RBP64422.1"/>
    </source>
</evidence>
<dbReference type="RefSeq" id="WP_113920572.1">
    <property type="nucleotide sequence ID" value="NZ_QNRX01000008.1"/>
</dbReference>
<evidence type="ECO:0000259" key="2">
    <source>
        <dbReference type="Pfam" id="PF26551"/>
    </source>
</evidence>
<dbReference type="OrthoDB" id="1779770at2"/>
<protein>
    <recommendedName>
        <fullName evidence="2">DUF8180 domain-containing protein</fullName>
    </recommendedName>
</protein>
<feature type="domain" description="DUF8180" evidence="2">
    <location>
        <begin position="47"/>
        <end position="105"/>
    </location>
</feature>
<accession>A0A366I6J7</accession>
<dbReference type="Pfam" id="PF26551">
    <property type="entry name" value="DUF8180"/>
    <property type="match status" value="1"/>
</dbReference>
<dbReference type="Proteomes" id="UP000253490">
    <property type="component" value="Unassembled WGS sequence"/>
</dbReference>
<organism evidence="3 4">
    <name type="scientific">Alkalibaculum bacchi</name>
    <dbReference type="NCBI Taxonomy" id="645887"/>
    <lineage>
        <taxon>Bacteria</taxon>
        <taxon>Bacillati</taxon>
        <taxon>Bacillota</taxon>
        <taxon>Clostridia</taxon>
        <taxon>Eubacteriales</taxon>
        <taxon>Eubacteriaceae</taxon>
        <taxon>Alkalibaculum</taxon>
    </lineage>
</organism>
<reference evidence="3 4" key="1">
    <citation type="submission" date="2018-06" db="EMBL/GenBank/DDBJ databases">
        <title>Genomic Encyclopedia of Type Strains, Phase IV (KMG-IV): sequencing the most valuable type-strain genomes for metagenomic binning, comparative biology and taxonomic classification.</title>
        <authorList>
            <person name="Goeker M."/>
        </authorList>
    </citation>
    <scope>NUCLEOTIDE SEQUENCE [LARGE SCALE GENOMIC DNA]</scope>
    <source>
        <strain evidence="3 4">DSM 22112</strain>
    </source>
</reference>
<comment type="caution">
    <text evidence="3">The sequence shown here is derived from an EMBL/GenBank/DDBJ whole genome shotgun (WGS) entry which is preliminary data.</text>
</comment>
<dbReference type="AlphaFoldDB" id="A0A366I6J7"/>
<evidence type="ECO:0000256" key="1">
    <source>
        <dbReference type="SAM" id="MobiDB-lite"/>
    </source>
</evidence>
<name>A0A366I6J7_9FIRM</name>